<gene>
    <name evidence="1" type="ORF">GCM10025791_05720</name>
</gene>
<proteinExistence type="predicted"/>
<evidence type="ECO:0000313" key="2">
    <source>
        <dbReference type="Proteomes" id="UP001409585"/>
    </source>
</evidence>
<keyword evidence="2" id="KW-1185">Reference proteome</keyword>
<comment type="caution">
    <text evidence="1">The sequence shown here is derived from an EMBL/GenBank/DDBJ whole genome shotgun (WGS) entry which is preliminary data.</text>
</comment>
<accession>A0AAV3TY82</accession>
<sequence length="67" mass="7405">MRKDRKKHSGRNEQGTYDRCLEIDALLHEDGLLSGWNQSNFNSAVLLLAFVGAIGGNGLRLTKTNGF</sequence>
<dbReference type="EMBL" id="BAABLX010000004">
    <property type="protein sequence ID" value="GAA4932159.1"/>
    <property type="molecule type" value="Genomic_DNA"/>
</dbReference>
<organism evidence="1 2">
    <name type="scientific">Halioxenophilus aromaticivorans</name>
    <dbReference type="NCBI Taxonomy" id="1306992"/>
    <lineage>
        <taxon>Bacteria</taxon>
        <taxon>Pseudomonadati</taxon>
        <taxon>Pseudomonadota</taxon>
        <taxon>Gammaproteobacteria</taxon>
        <taxon>Alteromonadales</taxon>
        <taxon>Alteromonadaceae</taxon>
        <taxon>Halioxenophilus</taxon>
    </lineage>
</organism>
<reference evidence="2" key="1">
    <citation type="journal article" date="2019" name="Int. J. Syst. Evol. Microbiol.">
        <title>The Global Catalogue of Microorganisms (GCM) 10K type strain sequencing project: providing services to taxonomists for standard genome sequencing and annotation.</title>
        <authorList>
            <consortium name="The Broad Institute Genomics Platform"/>
            <consortium name="The Broad Institute Genome Sequencing Center for Infectious Disease"/>
            <person name="Wu L."/>
            <person name="Ma J."/>
        </authorList>
    </citation>
    <scope>NUCLEOTIDE SEQUENCE [LARGE SCALE GENOMIC DNA]</scope>
    <source>
        <strain evidence="2">JCM 19134</strain>
    </source>
</reference>
<dbReference type="AlphaFoldDB" id="A0AAV3TY82"/>
<dbReference type="Proteomes" id="UP001409585">
    <property type="component" value="Unassembled WGS sequence"/>
</dbReference>
<protein>
    <submittedName>
        <fullName evidence="1">Uncharacterized protein</fullName>
    </submittedName>
</protein>
<evidence type="ECO:0000313" key="1">
    <source>
        <dbReference type="EMBL" id="GAA4932159.1"/>
    </source>
</evidence>
<name>A0AAV3TY82_9ALTE</name>